<sequence length="80" mass="9091">MARAFGTLLIAGQGRYLAGLWEKQLEKSLPWWQEGVMDIFLPKSQKSRPQEWVAPSWSWASHPCRDRFTLSQEMGGAAPS</sequence>
<gene>
    <name evidence="1" type="ORF">BDP55DRAFT_670621</name>
</gene>
<dbReference type="GeneID" id="85459920"/>
<dbReference type="RefSeq" id="XP_060427235.1">
    <property type="nucleotide sequence ID" value="XM_060575394.1"/>
</dbReference>
<comment type="caution">
    <text evidence="1">The sequence shown here is derived from an EMBL/GenBank/DDBJ whole genome shotgun (WGS) entry which is preliminary data.</text>
</comment>
<dbReference type="EMBL" id="JAHMHR010000032">
    <property type="protein sequence ID" value="KAK1673232.1"/>
    <property type="molecule type" value="Genomic_DNA"/>
</dbReference>
<proteinExistence type="predicted"/>
<keyword evidence="2" id="KW-1185">Reference proteome</keyword>
<name>A0AAJ0AIY1_9PEZI</name>
<dbReference type="AlphaFoldDB" id="A0AAJ0AIY1"/>
<dbReference type="Proteomes" id="UP001224890">
    <property type="component" value="Unassembled WGS sequence"/>
</dbReference>
<protein>
    <submittedName>
        <fullName evidence="1">Uncharacterized protein</fullName>
    </submittedName>
</protein>
<evidence type="ECO:0000313" key="1">
    <source>
        <dbReference type="EMBL" id="KAK1673232.1"/>
    </source>
</evidence>
<accession>A0AAJ0AIY1</accession>
<evidence type="ECO:0000313" key="2">
    <source>
        <dbReference type="Proteomes" id="UP001224890"/>
    </source>
</evidence>
<reference evidence="1" key="1">
    <citation type="submission" date="2021-06" db="EMBL/GenBank/DDBJ databases">
        <title>Comparative genomics, transcriptomics and evolutionary studies reveal genomic signatures of adaptation to plant cell wall in hemibiotrophic fungi.</title>
        <authorList>
            <consortium name="DOE Joint Genome Institute"/>
            <person name="Baroncelli R."/>
            <person name="Diaz J.F."/>
            <person name="Benocci T."/>
            <person name="Peng M."/>
            <person name="Battaglia E."/>
            <person name="Haridas S."/>
            <person name="Andreopoulos W."/>
            <person name="Labutti K."/>
            <person name="Pangilinan J."/>
            <person name="Floch G.L."/>
            <person name="Makela M.R."/>
            <person name="Henrissat B."/>
            <person name="Grigoriev I.V."/>
            <person name="Crouch J.A."/>
            <person name="De Vries R.P."/>
            <person name="Sukno S.A."/>
            <person name="Thon M.R."/>
        </authorList>
    </citation>
    <scope>NUCLEOTIDE SEQUENCE</scope>
    <source>
        <strain evidence="1">CBS 193.32</strain>
    </source>
</reference>
<organism evidence="1 2">
    <name type="scientific">Colletotrichum godetiae</name>
    <dbReference type="NCBI Taxonomy" id="1209918"/>
    <lineage>
        <taxon>Eukaryota</taxon>
        <taxon>Fungi</taxon>
        <taxon>Dikarya</taxon>
        <taxon>Ascomycota</taxon>
        <taxon>Pezizomycotina</taxon>
        <taxon>Sordariomycetes</taxon>
        <taxon>Hypocreomycetidae</taxon>
        <taxon>Glomerellales</taxon>
        <taxon>Glomerellaceae</taxon>
        <taxon>Colletotrichum</taxon>
        <taxon>Colletotrichum acutatum species complex</taxon>
    </lineage>
</organism>